<dbReference type="AlphaFoldDB" id="A0A6J1PG63"/>
<dbReference type="Pfam" id="PF13650">
    <property type="entry name" value="Asp_protease_2"/>
    <property type="match status" value="1"/>
</dbReference>
<reference evidence="3" key="1">
    <citation type="submission" date="2025-08" db="UniProtKB">
        <authorList>
            <consortium name="RefSeq"/>
        </authorList>
    </citation>
    <scope>IDENTIFICATION</scope>
    <source>
        <tissue evidence="3">Whole body</tissue>
    </source>
</reference>
<sequence length="563" mass="63700">MIYLVTSRLDPNTRKAWETSMKKGEVPTLKQLTDFLAQQCKALEASSRTVPSGASGSAQGKHGQSKSTSANIATTSNKCAYCKKEDHAIYKCGDYLQLEVDKRIKEARSRKLCLNCLKDTSHIAKQCSLGLCRKCNKRHNTLLHLEQSTTKTSESTTEDTSTANQEKVVATSVNHSALKPSKQVLLATALVKITDSKGDKVVCRALLDSGSQSCFITSSCAKRLSLKQFSTHIPVCGLGEMSTQTNKRVKVILHSRINKFSANLDCLIIDRITQSIPVNRINVNELQVPEGILLADPEFYKSSKVDLLLGAEIFFDLMCIGKIKNSKTQPTWQKTILGWIASGNLIVEDQKHKKTICGLALNEQLNLSLTRFWQMEHIQRQNTRTPEERMCEGHFARTYKRNKEGRFVVSLPTKEKQLQKLGDSRDLAIQQLKHLERRFARQPQLKEDYAKFMREYLNLGHMREVPENSARWNIQPQYYMPHHCVIKESSATTKLRVVFNASSKTTSGISLNNALMAGPVLQQDLFSILLRFRRFIFVMTADIAKMYRQVLVEEDQVALQRIV</sequence>
<dbReference type="Gene3D" id="2.40.70.10">
    <property type="entry name" value="Acid Proteases"/>
    <property type="match status" value="1"/>
</dbReference>
<organism evidence="2 3">
    <name type="scientific">Temnothorax curvispinosus</name>
    <dbReference type="NCBI Taxonomy" id="300111"/>
    <lineage>
        <taxon>Eukaryota</taxon>
        <taxon>Metazoa</taxon>
        <taxon>Ecdysozoa</taxon>
        <taxon>Arthropoda</taxon>
        <taxon>Hexapoda</taxon>
        <taxon>Insecta</taxon>
        <taxon>Pterygota</taxon>
        <taxon>Neoptera</taxon>
        <taxon>Endopterygota</taxon>
        <taxon>Hymenoptera</taxon>
        <taxon>Apocrita</taxon>
        <taxon>Aculeata</taxon>
        <taxon>Formicoidea</taxon>
        <taxon>Formicidae</taxon>
        <taxon>Myrmicinae</taxon>
        <taxon>Temnothorax</taxon>
    </lineage>
</organism>
<dbReference type="OrthoDB" id="7550373at2759"/>
<dbReference type="RefSeq" id="XP_024868250.1">
    <property type="nucleotide sequence ID" value="XM_025012482.1"/>
</dbReference>
<gene>
    <name evidence="3" type="primary">LOC112452343</name>
</gene>
<dbReference type="Proteomes" id="UP000504618">
    <property type="component" value="Unplaced"/>
</dbReference>
<keyword evidence="2" id="KW-1185">Reference proteome</keyword>
<accession>A0A6J1PG63</accession>
<evidence type="ECO:0000256" key="1">
    <source>
        <dbReference type="SAM" id="MobiDB-lite"/>
    </source>
</evidence>
<evidence type="ECO:0000313" key="3">
    <source>
        <dbReference type="RefSeq" id="XP_024868250.1"/>
    </source>
</evidence>
<protein>
    <submittedName>
        <fullName evidence="3">Uncharacterized protein LOC112452343</fullName>
    </submittedName>
</protein>
<dbReference type="PANTHER" id="PTHR47331">
    <property type="entry name" value="PHD-TYPE DOMAIN-CONTAINING PROTEIN"/>
    <property type="match status" value="1"/>
</dbReference>
<name>A0A6J1PG63_9HYME</name>
<dbReference type="GO" id="GO:0071897">
    <property type="term" value="P:DNA biosynthetic process"/>
    <property type="evidence" value="ECO:0007669"/>
    <property type="project" value="UniProtKB-ARBA"/>
</dbReference>
<feature type="compositionally biased region" description="Polar residues" evidence="1">
    <location>
        <begin position="48"/>
        <end position="58"/>
    </location>
</feature>
<dbReference type="InterPro" id="IPR043502">
    <property type="entry name" value="DNA/RNA_pol_sf"/>
</dbReference>
<proteinExistence type="predicted"/>
<dbReference type="GeneID" id="112452343"/>
<feature type="region of interest" description="Disordered" evidence="1">
    <location>
        <begin position="48"/>
        <end position="69"/>
    </location>
</feature>
<dbReference type="CDD" id="cd00303">
    <property type="entry name" value="retropepsin_like"/>
    <property type="match status" value="1"/>
</dbReference>
<dbReference type="SUPFAM" id="SSF56672">
    <property type="entry name" value="DNA/RNA polymerases"/>
    <property type="match status" value="1"/>
</dbReference>
<dbReference type="InterPro" id="IPR021109">
    <property type="entry name" value="Peptidase_aspartic_dom_sf"/>
</dbReference>
<dbReference type="PANTHER" id="PTHR47331:SF5">
    <property type="entry name" value="RIBONUCLEASE H"/>
    <property type="match status" value="1"/>
</dbReference>
<evidence type="ECO:0000313" key="2">
    <source>
        <dbReference type="Proteomes" id="UP000504618"/>
    </source>
</evidence>